<feature type="transmembrane region" description="Helical" evidence="6">
    <location>
        <begin position="38"/>
        <end position="55"/>
    </location>
</feature>
<keyword evidence="4 6" id="KW-1133">Transmembrane helix</keyword>
<organism evidence="7 8">
    <name type="scientific">Snuella lapsa</name>
    <dbReference type="NCBI Taxonomy" id="870481"/>
    <lineage>
        <taxon>Bacteria</taxon>
        <taxon>Pseudomonadati</taxon>
        <taxon>Bacteroidota</taxon>
        <taxon>Flavobacteriia</taxon>
        <taxon>Flavobacteriales</taxon>
        <taxon>Flavobacteriaceae</taxon>
        <taxon>Snuella</taxon>
    </lineage>
</organism>
<keyword evidence="3 6" id="KW-0812">Transmembrane</keyword>
<dbReference type="Proteomes" id="UP001500954">
    <property type="component" value="Unassembled WGS sequence"/>
</dbReference>
<dbReference type="Pfam" id="PF07947">
    <property type="entry name" value="YhhN"/>
    <property type="match status" value="1"/>
</dbReference>
<feature type="transmembrane region" description="Helical" evidence="6">
    <location>
        <begin position="12"/>
        <end position="32"/>
    </location>
</feature>
<gene>
    <name evidence="7" type="ORF">GCM10022395_27170</name>
</gene>
<proteinExistence type="inferred from homology"/>
<keyword evidence="8" id="KW-1185">Reference proteome</keyword>
<dbReference type="PANTHER" id="PTHR31885">
    <property type="entry name" value="GH04784P"/>
    <property type="match status" value="1"/>
</dbReference>
<dbReference type="EMBL" id="BAABCY010000076">
    <property type="protein sequence ID" value="GAA3576899.1"/>
    <property type="molecule type" value="Genomic_DNA"/>
</dbReference>
<sequence>MFYNVNKRGRGIKYHLWVFLGLSFFLVGDLLIINAANIIFLGLSLFFFSLGKIFFCLKFSHKKDFNVLRLVPFSIIMFSYAVFIIGIVLNELKEFLVPALLSFFLSLLMIQFAYLRKGVFNNKSYWYVLLGVTAFIISESIMAVKTFKQDLPFQDFLIMMLYGTAMYFIVLGIVSERRYKISFS</sequence>
<keyword evidence="5 6" id="KW-0472">Membrane</keyword>
<reference evidence="8" key="1">
    <citation type="journal article" date="2019" name="Int. J. Syst. Evol. Microbiol.">
        <title>The Global Catalogue of Microorganisms (GCM) 10K type strain sequencing project: providing services to taxonomists for standard genome sequencing and annotation.</title>
        <authorList>
            <consortium name="The Broad Institute Genomics Platform"/>
            <consortium name="The Broad Institute Genome Sequencing Center for Infectious Disease"/>
            <person name="Wu L."/>
            <person name="Ma J."/>
        </authorList>
    </citation>
    <scope>NUCLEOTIDE SEQUENCE [LARGE SCALE GENOMIC DNA]</scope>
    <source>
        <strain evidence="8">JCM 17111</strain>
    </source>
</reference>
<comment type="caution">
    <text evidence="7">The sequence shown here is derived from an EMBL/GenBank/DDBJ whole genome shotgun (WGS) entry which is preliminary data.</text>
</comment>
<evidence type="ECO:0000256" key="4">
    <source>
        <dbReference type="ARBA" id="ARBA00022989"/>
    </source>
</evidence>
<dbReference type="InterPro" id="IPR012506">
    <property type="entry name" value="TMEM86B-like"/>
</dbReference>
<evidence type="ECO:0000256" key="2">
    <source>
        <dbReference type="ARBA" id="ARBA00007375"/>
    </source>
</evidence>
<evidence type="ECO:0000256" key="5">
    <source>
        <dbReference type="ARBA" id="ARBA00023136"/>
    </source>
</evidence>
<evidence type="ECO:0000256" key="1">
    <source>
        <dbReference type="ARBA" id="ARBA00004141"/>
    </source>
</evidence>
<dbReference type="PANTHER" id="PTHR31885:SF6">
    <property type="entry name" value="GH04784P"/>
    <property type="match status" value="1"/>
</dbReference>
<comment type="subcellular location">
    <subcellularLocation>
        <location evidence="1">Membrane</location>
        <topology evidence="1">Multi-pass membrane protein</topology>
    </subcellularLocation>
</comment>
<evidence type="ECO:0000313" key="8">
    <source>
        <dbReference type="Proteomes" id="UP001500954"/>
    </source>
</evidence>
<name>A0ABP6Y3S5_9FLAO</name>
<evidence type="ECO:0000256" key="3">
    <source>
        <dbReference type="ARBA" id="ARBA00022692"/>
    </source>
</evidence>
<evidence type="ECO:0000256" key="6">
    <source>
        <dbReference type="SAM" id="Phobius"/>
    </source>
</evidence>
<feature type="transmembrane region" description="Helical" evidence="6">
    <location>
        <begin position="156"/>
        <end position="174"/>
    </location>
</feature>
<accession>A0ABP6Y3S5</accession>
<feature type="transmembrane region" description="Helical" evidence="6">
    <location>
        <begin position="67"/>
        <end position="89"/>
    </location>
</feature>
<comment type="similarity">
    <text evidence="2">Belongs to the TMEM86 family.</text>
</comment>
<feature type="transmembrane region" description="Helical" evidence="6">
    <location>
        <begin position="95"/>
        <end position="114"/>
    </location>
</feature>
<evidence type="ECO:0000313" key="7">
    <source>
        <dbReference type="EMBL" id="GAA3576899.1"/>
    </source>
</evidence>
<protein>
    <submittedName>
        <fullName evidence="7">Uncharacterized protein</fullName>
    </submittedName>
</protein>
<feature type="transmembrane region" description="Helical" evidence="6">
    <location>
        <begin position="126"/>
        <end position="144"/>
    </location>
</feature>